<dbReference type="InterPro" id="IPR007539">
    <property type="entry name" value="DUF551"/>
</dbReference>
<comment type="caution">
    <text evidence="2">The sequence shown here is derived from an EMBL/GenBank/DDBJ whole genome shotgun (WGS) entry which is preliminary data.</text>
</comment>
<name>A0A0F8ZHK2_9ZZZZ</name>
<accession>A0A0F8ZHK2</accession>
<proteinExistence type="predicted"/>
<protein>
    <recommendedName>
        <fullName evidence="1">DUF551 domain-containing protein</fullName>
    </recommendedName>
</protein>
<gene>
    <name evidence="2" type="ORF">LCGC14_2694630</name>
</gene>
<dbReference type="EMBL" id="LAZR01047849">
    <property type="protein sequence ID" value="KKK93263.1"/>
    <property type="molecule type" value="Genomic_DNA"/>
</dbReference>
<organism evidence="2">
    <name type="scientific">marine sediment metagenome</name>
    <dbReference type="NCBI Taxonomy" id="412755"/>
    <lineage>
        <taxon>unclassified sequences</taxon>
        <taxon>metagenomes</taxon>
        <taxon>ecological metagenomes</taxon>
    </lineage>
</organism>
<evidence type="ECO:0000259" key="1">
    <source>
        <dbReference type="Pfam" id="PF04448"/>
    </source>
</evidence>
<sequence>MTHYKDCAWERADCEWKETHNYCPHPEHACTCAPEEDEVQSRQRALDELTKLSEDLGLYDYKGKTSTMSWISIDEQQPKPGTMVLVFTTQCLTTQAYYSGNSFHVPWGSEYPGSQQPKYWMPLPASPGSWFKQD</sequence>
<dbReference type="AlphaFoldDB" id="A0A0F8ZHK2"/>
<dbReference type="Pfam" id="PF04448">
    <property type="entry name" value="DUF551"/>
    <property type="match status" value="1"/>
</dbReference>
<feature type="domain" description="DUF551" evidence="1">
    <location>
        <begin position="69"/>
        <end position="127"/>
    </location>
</feature>
<evidence type="ECO:0000313" key="2">
    <source>
        <dbReference type="EMBL" id="KKK93263.1"/>
    </source>
</evidence>
<reference evidence="2" key="1">
    <citation type="journal article" date="2015" name="Nature">
        <title>Complex archaea that bridge the gap between prokaryotes and eukaryotes.</title>
        <authorList>
            <person name="Spang A."/>
            <person name="Saw J.H."/>
            <person name="Jorgensen S.L."/>
            <person name="Zaremba-Niedzwiedzka K."/>
            <person name="Martijn J."/>
            <person name="Lind A.E."/>
            <person name="van Eijk R."/>
            <person name="Schleper C."/>
            <person name="Guy L."/>
            <person name="Ettema T.J."/>
        </authorList>
    </citation>
    <scope>NUCLEOTIDE SEQUENCE</scope>
</reference>